<keyword evidence="3" id="KW-1185">Reference proteome</keyword>
<accession>A0AAV7LN42</accession>
<dbReference type="AlphaFoldDB" id="A0AAV7LN42"/>
<organism evidence="2 3">
    <name type="scientific">Pleurodeles waltl</name>
    <name type="common">Iberian ribbed newt</name>
    <dbReference type="NCBI Taxonomy" id="8319"/>
    <lineage>
        <taxon>Eukaryota</taxon>
        <taxon>Metazoa</taxon>
        <taxon>Chordata</taxon>
        <taxon>Craniata</taxon>
        <taxon>Vertebrata</taxon>
        <taxon>Euteleostomi</taxon>
        <taxon>Amphibia</taxon>
        <taxon>Batrachia</taxon>
        <taxon>Caudata</taxon>
        <taxon>Salamandroidea</taxon>
        <taxon>Salamandridae</taxon>
        <taxon>Pleurodelinae</taxon>
        <taxon>Pleurodeles</taxon>
    </lineage>
</organism>
<evidence type="ECO:0000313" key="2">
    <source>
        <dbReference type="EMBL" id="KAJ1090873.1"/>
    </source>
</evidence>
<gene>
    <name evidence="2" type="ORF">NDU88_004001</name>
</gene>
<dbReference type="Proteomes" id="UP001066276">
    <property type="component" value="Chromosome 11"/>
</dbReference>
<feature type="compositionally biased region" description="Basic residues" evidence="1">
    <location>
        <begin position="9"/>
        <end position="19"/>
    </location>
</feature>
<sequence>MCQDADPQRKRRRWAHNPNHHTYPRERPWPYVAASHPLLTPSSCPLLGPPSLLPSAAEPHHARLGSRCSSLPLPAKKGQMCRYETCLSFPPQHTKPELPPPLDTPTLPKIDLLSTRSSSLPISPPKAPVPEYHTRARDLLLA</sequence>
<comment type="caution">
    <text evidence="2">The sequence shown here is derived from an EMBL/GenBank/DDBJ whole genome shotgun (WGS) entry which is preliminary data.</text>
</comment>
<name>A0AAV7LN42_PLEWA</name>
<evidence type="ECO:0000313" key="3">
    <source>
        <dbReference type="Proteomes" id="UP001066276"/>
    </source>
</evidence>
<reference evidence="2" key="1">
    <citation type="journal article" date="2022" name="bioRxiv">
        <title>Sequencing and chromosome-scale assembly of the giantPleurodeles waltlgenome.</title>
        <authorList>
            <person name="Brown T."/>
            <person name="Elewa A."/>
            <person name="Iarovenko S."/>
            <person name="Subramanian E."/>
            <person name="Araus A.J."/>
            <person name="Petzold A."/>
            <person name="Susuki M."/>
            <person name="Suzuki K.-i.T."/>
            <person name="Hayashi T."/>
            <person name="Toyoda A."/>
            <person name="Oliveira C."/>
            <person name="Osipova E."/>
            <person name="Leigh N.D."/>
            <person name="Simon A."/>
            <person name="Yun M.H."/>
        </authorList>
    </citation>
    <scope>NUCLEOTIDE SEQUENCE</scope>
    <source>
        <strain evidence="2">20211129_DDA</strain>
        <tissue evidence="2">Liver</tissue>
    </source>
</reference>
<protein>
    <submittedName>
        <fullName evidence="2">Uncharacterized protein</fullName>
    </submittedName>
</protein>
<proteinExistence type="predicted"/>
<feature type="region of interest" description="Disordered" evidence="1">
    <location>
        <begin position="1"/>
        <end position="28"/>
    </location>
</feature>
<dbReference type="EMBL" id="JANPWB010000015">
    <property type="protein sequence ID" value="KAJ1090873.1"/>
    <property type="molecule type" value="Genomic_DNA"/>
</dbReference>
<evidence type="ECO:0000256" key="1">
    <source>
        <dbReference type="SAM" id="MobiDB-lite"/>
    </source>
</evidence>